<feature type="compositionally biased region" description="Basic and acidic residues" evidence="1">
    <location>
        <begin position="253"/>
        <end position="282"/>
    </location>
</feature>
<sequence length="338" mass="35908">MSPGPSTSAPVRGQQEQWQQESAARPSLSPVVKGDNQWGGVWTVSVGRRARRRRLNAITESPPSSPESPPIANNNNIVSPTSAAPLSALIVASMDAHNKTLNMDKTPSPIRRPIGAERRREASTGDHAGGDAGYGAGDEVSAGRPSAPLYACGVMPRGRCAPSSVVPPRVAREEGDRQRRGRQRVEDARGGPSRGQPAPATVARQRRRERVAARDALVARAEAVASIADLEEFATSVADFFREDASAPGAAGRARDRPVRPREAGARRMARGGERAVREGADRPGPATAGSNRRRGGPADQCQVPKRQVQEHFKRVYSGGEDLASAGVDAERADPPRS</sequence>
<feature type="compositionally biased region" description="Basic and acidic residues" evidence="1">
    <location>
        <begin position="170"/>
        <end position="189"/>
    </location>
</feature>
<feature type="region of interest" description="Disordered" evidence="1">
    <location>
        <begin position="98"/>
        <end position="210"/>
    </location>
</feature>
<dbReference type="AlphaFoldDB" id="A0A151IEA9"/>
<keyword evidence="3" id="KW-1185">Reference proteome</keyword>
<proteinExistence type="predicted"/>
<gene>
    <name evidence="2" type="ORF">ALC62_10263</name>
</gene>
<feature type="compositionally biased region" description="Polar residues" evidence="1">
    <location>
        <begin position="1"/>
        <end position="22"/>
    </location>
</feature>
<evidence type="ECO:0000256" key="1">
    <source>
        <dbReference type="SAM" id="MobiDB-lite"/>
    </source>
</evidence>
<dbReference type="EMBL" id="KQ977885">
    <property type="protein sequence ID" value="KYM99012.1"/>
    <property type="molecule type" value="Genomic_DNA"/>
</dbReference>
<accession>A0A151IEA9</accession>
<organism evidence="2 3">
    <name type="scientific">Cyphomyrmex costatus</name>
    <dbReference type="NCBI Taxonomy" id="456900"/>
    <lineage>
        <taxon>Eukaryota</taxon>
        <taxon>Metazoa</taxon>
        <taxon>Ecdysozoa</taxon>
        <taxon>Arthropoda</taxon>
        <taxon>Hexapoda</taxon>
        <taxon>Insecta</taxon>
        <taxon>Pterygota</taxon>
        <taxon>Neoptera</taxon>
        <taxon>Endopterygota</taxon>
        <taxon>Hymenoptera</taxon>
        <taxon>Apocrita</taxon>
        <taxon>Aculeata</taxon>
        <taxon>Formicoidea</taxon>
        <taxon>Formicidae</taxon>
        <taxon>Myrmicinae</taxon>
        <taxon>Cyphomyrmex</taxon>
    </lineage>
</organism>
<name>A0A151IEA9_9HYME</name>
<reference evidence="2 3" key="1">
    <citation type="submission" date="2016-03" db="EMBL/GenBank/DDBJ databases">
        <title>Cyphomyrmex costatus WGS genome.</title>
        <authorList>
            <person name="Nygaard S."/>
            <person name="Hu H."/>
            <person name="Boomsma J."/>
            <person name="Zhang G."/>
        </authorList>
    </citation>
    <scope>NUCLEOTIDE SEQUENCE [LARGE SCALE GENOMIC DNA]</scope>
    <source>
        <strain evidence="2">MS0001</strain>
        <tissue evidence="2">Whole body</tissue>
    </source>
</reference>
<feature type="compositionally biased region" description="Basic and acidic residues" evidence="1">
    <location>
        <begin position="329"/>
        <end position="338"/>
    </location>
</feature>
<feature type="region of interest" description="Disordered" evidence="1">
    <location>
        <begin position="245"/>
        <end position="338"/>
    </location>
</feature>
<dbReference type="Proteomes" id="UP000078542">
    <property type="component" value="Unassembled WGS sequence"/>
</dbReference>
<evidence type="ECO:0000313" key="3">
    <source>
        <dbReference type="Proteomes" id="UP000078542"/>
    </source>
</evidence>
<feature type="region of interest" description="Disordered" evidence="1">
    <location>
        <begin position="1"/>
        <end position="80"/>
    </location>
</feature>
<feature type="compositionally biased region" description="Basic and acidic residues" evidence="1">
    <location>
        <begin position="114"/>
        <end position="124"/>
    </location>
</feature>
<feature type="compositionally biased region" description="Polar residues" evidence="1">
    <location>
        <begin position="71"/>
        <end position="80"/>
    </location>
</feature>
<evidence type="ECO:0000313" key="2">
    <source>
        <dbReference type="EMBL" id="KYM99012.1"/>
    </source>
</evidence>
<protein>
    <submittedName>
        <fullName evidence="2">Uncharacterized protein</fullName>
    </submittedName>
</protein>